<comment type="caution">
    <text evidence="2">The sequence shown here is derived from an EMBL/GenBank/DDBJ whole genome shotgun (WGS) entry which is preliminary data.</text>
</comment>
<sequence length="213" mass="24447">MKKIASILMILLMVCSCSSNDIETTESNNFYALTEGNSWEYKYYVKDNVTNNFEATTITETVNITHTAAIDGIIYYNFKHIVVGNDGNTLLPENGEQNFMLRDSLGFLINQMGKIKYSNNNYEEHFVSHIDDISFNSYNLKLSNDEDIITVDNLGDFYCLDNHYFIRDVNGNQLNSTDHIYREDGKGEILSTLSYASQSEHFAEKRLEAYTIQ</sequence>
<dbReference type="EMBL" id="JBHUOS010000001">
    <property type="protein sequence ID" value="MFD2914172.1"/>
    <property type="molecule type" value="Genomic_DNA"/>
</dbReference>
<gene>
    <name evidence="2" type="ORF">ACFS29_00845</name>
</gene>
<protein>
    <recommendedName>
        <fullName evidence="4">DKNYY family protein</fullName>
    </recommendedName>
</protein>
<feature type="chain" id="PRO_5046482157" description="DKNYY family protein" evidence="1">
    <location>
        <begin position="22"/>
        <end position="213"/>
    </location>
</feature>
<proteinExistence type="predicted"/>
<accession>A0ABW5ZNM4</accession>
<evidence type="ECO:0000256" key="1">
    <source>
        <dbReference type="SAM" id="SignalP"/>
    </source>
</evidence>
<name>A0ABW5ZNM4_9FLAO</name>
<dbReference type="Proteomes" id="UP001597548">
    <property type="component" value="Unassembled WGS sequence"/>
</dbReference>
<feature type="signal peptide" evidence="1">
    <location>
        <begin position="1"/>
        <end position="21"/>
    </location>
</feature>
<keyword evidence="1" id="KW-0732">Signal</keyword>
<dbReference type="PROSITE" id="PS51257">
    <property type="entry name" value="PROKAR_LIPOPROTEIN"/>
    <property type="match status" value="1"/>
</dbReference>
<reference evidence="3" key="1">
    <citation type="journal article" date="2019" name="Int. J. Syst. Evol. Microbiol.">
        <title>The Global Catalogue of Microorganisms (GCM) 10K type strain sequencing project: providing services to taxonomists for standard genome sequencing and annotation.</title>
        <authorList>
            <consortium name="The Broad Institute Genomics Platform"/>
            <consortium name="The Broad Institute Genome Sequencing Center for Infectious Disease"/>
            <person name="Wu L."/>
            <person name="Ma J."/>
        </authorList>
    </citation>
    <scope>NUCLEOTIDE SEQUENCE [LARGE SCALE GENOMIC DNA]</scope>
    <source>
        <strain evidence="3">KCTC 32514</strain>
    </source>
</reference>
<evidence type="ECO:0008006" key="4">
    <source>
        <dbReference type="Google" id="ProtNLM"/>
    </source>
</evidence>
<evidence type="ECO:0000313" key="2">
    <source>
        <dbReference type="EMBL" id="MFD2914172.1"/>
    </source>
</evidence>
<dbReference type="RefSeq" id="WP_194507261.1">
    <property type="nucleotide sequence ID" value="NZ_JADILU010000002.1"/>
</dbReference>
<evidence type="ECO:0000313" key="3">
    <source>
        <dbReference type="Proteomes" id="UP001597548"/>
    </source>
</evidence>
<keyword evidence="3" id="KW-1185">Reference proteome</keyword>
<organism evidence="2 3">
    <name type="scientific">Psychroserpens luteus</name>
    <dbReference type="NCBI Taxonomy" id="1434066"/>
    <lineage>
        <taxon>Bacteria</taxon>
        <taxon>Pseudomonadati</taxon>
        <taxon>Bacteroidota</taxon>
        <taxon>Flavobacteriia</taxon>
        <taxon>Flavobacteriales</taxon>
        <taxon>Flavobacteriaceae</taxon>
        <taxon>Psychroserpens</taxon>
    </lineage>
</organism>